<dbReference type="Proteomes" id="UP000199642">
    <property type="component" value="Unassembled WGS sequence"/>
</dbReference>
<evidence type="ECO:0000313" key="2">
    <source>
        <dbReference type="Proteomes" id="UP000199642"/>
    </source>
</evidence>
<keyword evidence="2" id="KW-1185">Reference proteome</keyword>
<gene>
    <name evidence="1" type="ORF">SAMN04487988_11398</name>
</gene>
<dbReference type="EMBL" id="FOPC01000013">
    <property type="protein sequence ID" value="SFH02710.1"/>
    <property type="molecule type" value="Genomic_DNA"/>
</dbReference>
<dbReference type="AlphaFoldDB" id="A0A1I2WMV3"/>
<evidence type="ECO:0000313" key="1">
    <source>
        <dbReference type="EMBL" id="SFH02710.1"/>
    </source>
</evidence>
<dbReference type="STRING" id="435880.SAMN04487988_11398"/>
<proteinExistence type="predicted"/>
<protein>
    <submittedName>
        <fullName evidence="1">Uncharacterized protein</fullName>
    </submittedName>
</protein>
<sequence>MKLYLPFLFILFFQCNSKVSNKSEIVLDEQITDYHSLTELQEVLSQTIPFTREELNYFFPLQVCDFLRFQIIGGLNERIGVSSVEADFIHKYDSSKHIYVEVLDGAGVNGSIFLLSSMERLKENFEEINSNERIRVFYHEGYRGFLKEKFQDSILEFELIYENRFRVKFHSGKMKKKELVDFIHEYPLGFLADSLVKRIE</sequence>
<name>A0A1I2WMV3_9BACT</name>
<reference evidence="2" key="1">
    <citation type="submission" date="2016-10" db="EMBL/GenBank/DDBJ databases">
        <authorList>
            <person name="Varghese N."/>
            <person name="Submissions S."/>
        </authorList>
    </citation>
    <scope>NUCLEOTIDE SEQUENCE [LARGE SCALE GENOMIC DNA]</scope>
    <source>
        <strain evidence="2">DSM 19315</strain>
    </source>
</reference>
<accession>A0A1I2WMV3</accession>
<organism evidence="1 2">
    <name type="scientific">Algoriphagus hitonicola</name>
    <dbReference type="NCBI Taxonomy" id="435880"/>
    <lineage>
        <taxon>Bacteria</taxon>
        <taxon>Pseudomonadati</taxon>
        <taxon>Bacteroidota</taxon>
        <taxon>Cytophagia</taxon>
        <taxon>Cytophagales</taxon>
        <taxon>Cyclobacteriaceae</taxon>
        <taxon>Algoriphagus</taxon>
    </lineage>
</organism>